<comment type="caution">
    <text evidence="1">The sequence shown here is derived from an EMBL/GenBank/DDBJ whole genome shotgun (WGS) entry which is preliminary data.</text>
</comment>
<dbReference type="Proteomes" id="UP000469125">
    <property type="component" value="Unassembled WGS sequence"/>
</dbReference>
<evidence type="ECO:0000313" key="2">
    <source>
        <dbReference type="Proteomes" id="UP000469125"/>
    </source>
</evidence>
<organism evidence="1 2">
    <name type="scientific">Ornithinibacillus caprae</name>
    <dbReference type="NCBI Taxonomy" id="2678566"/>
    <lineage>
        <taxon>Bacteria</taxon>
        <taxon>Bacillati</taxon>
        <taxon>Bacillota</taxon>
        <taxon>Bacilli</taxon>
        <taxon>Bacillales</taxon>
        <taxon>Bacillaceae</taxon>
        <taxon>Ornithinibacillus</taxon>
    </lineage>
</organism>
<dbReference type="EMBL" id="WOCA01000002">
    <property type="protein sequence ID" value="MUK87435.1"/>
    <property type="molecule type" value="Genomic_DNA"/>
</dbReference>
<gene>
    <name evidence="1" type="ORF">GMD78_03345</name>
</gene>
<protein>
    <submittedName>
        <fullName evidence="1">Competence protein</fullName>
    </submittedName>
</protein>
<dbReference type="Pfam" id="PF06338">
    <property type="entry name" value="ComK"/>
    <property type="match status" value="1"/>
</dbReference>
<dbReference type="RefSeq" id="WP_155667123.1">
    <property type="nucleotide sequence ID" value="NZ_WOCA01000002.1"/>
</dbReference>
<name>A0A6N8FDG8_9BACI</name>
<dbReference type="InterPro" id="IPR010461">
    <property type="entry name" value="ComK"/>
</dbReference>
<accession>A0A6N8FDG8</accession>
<dbReference type="GO" id="GO:0030420">
    <property type="term" value="P:establishment of competence for transformation"/>
    <property type="evidence" value="ECO:0007669"/>
    <property type="project" value="InterPro"/>
</dbReference>
<proteinExistence type="predicted"/>
<dbReference type="AlphaFoldDB" id="A0A6N8FDG8"/>
<sequence>MKEIQSHYLITDQTTALLPARNQEYFTDVLARNQTLHITKTPLEIIKETCIQQFSSYTGIREAVMHQIGYKRKVPIPINPFQNIYAFPTLSPNDPDCVWLFYHHIHQIKPPPTPHANSIVYFKDGFELPMDVSYHVLEKQMFRTAMCVHRFEQVRFGTFY</sequence>
<keyword evidence="2" id="KW-1185">Reference proteome</keyword>
<evidence type="ECO:0000313" key="1">
    <source>
        <dbReference type="EMBL" id="MUK87435.1"/>
    </source>
</evidence>
<reference evidence="1 2" key="1">
    <citation type="submission" date="2019-11" db="EMBL/GenBank/DDBJ databases">
        <authorList>
            <person name="Li X."/>
        </authorList>
    </citation>
    <scope>NUCLEOTIDE SEQUENCE [LARGE SCALE GENOMIC DNA]</scope>
    <source>
        <strain evidence="1 2">L9</strain>
    </source>
</reference>